<evidence type="ECO:0000256" key="11">
    <source>
        <dbReference type="SAM" id="MobiDB-lite"/>
    </source>
</evidence>
<dbReference type="PANTHER" id="PTHR34803">
    <property type="entry name" value="PHOTOSYSTEM I REACTION CENTER SUBUNIT XI, CHLOROPLASTIC"/>
    <property type="match status" value="1"/>
</dbReference>
<evidence type="ECO:0000256" key="9">
    <source>
        <dbReference type="ARBA" id="ARBA00032768"/>
    </source>
</evidence>
<evidence type="ECO:0000256" key="2">
    <source>
        <dbReference type="ARBA" id="ARBA00008820"/>
    </source>
</evidence>
<gene>
    <name evidence="14" type="ORF">AVDCRST_MAG81-2233</name>
</gene>
<dbReference type="Pfam" id="PF02605">
    <property type="entry name" value="PsaL"/>
    <property type="match status" value="1"/>
</dbReference>
<evidence type="ECO:0000256" key="3">
    <source>
        <dbReference type="ARBA" id="ARBA00019514"/>
    </source>
</evidence>
<keyword evidence="4" id="KW-0602">Photosynthesis</keyword>
<dbReference type="GO" id="GO:0009538">
    <property type="term" value="C:photosystem I reaction center"/>
    <property type="evidence" value="ECO:0007669"/>
    <property type="project" value="InterPro"/>
</dbReference>
<dbReference type="Gene3D" id="1.20.1240.10">
    <property type="entry name" value="Photosystem I PsaL, reaction centre subunit XI"/>
    <property type="match status" value="1"/>
</dbReference>
<feature type="transmembrane region" description="Helical" evidence="12">
    <location>
        <begin position="78"/>
        <end position="101"/>
    </location>
</feature>
<dbReference type="EMBL" id="CADCWO010000115">
    <property type="protein sequence ID" value="CAA9575030.1"/>
    <property type="molecule type" value="Genomic_DNA"/>
</dbReference>
<dbReference type="PANTHER" id="PTHR34803:SF2">
    <property type="entry name" value="PHOTOSYSTEM I REACTION CENTER SUBUNIT XI, CHLOROPLASTIC"/>
    <property type="match status" value="1"/>
</dbReference>
<keyword evidence="6" id="KW-0603">Photosystem I</keyword>
<dbReference type="GO" id="GO:0031676">
    <property type="term" value="C:plasma membrane-derived thylakoid membrane"/>
    <property type="evidence" value="ECO:0007669"/>
    <property type="project" value="UniProtKB-SubCell"/>
</dbReference>
<dbReference type="AlphaFoldDB" id="A0A6J4VCP5"/>
<keyword evidence="8 12" id="KW-0472">Membrane</keyword>
<evidence type="ECO:0000313" key="14">
    <source>
        <dbReference type="EMBL" id="CAA9575030.1"/>
    </source>
</evidence>
<feature type="transmembrane region" description="Helical" evidence="12">
    <location>
        <begin position="132"/>
        <end position="154"/>
    </location>
</feature>
<dbReference type="InterPro" id="IPR003757">
    <property type="entry name" value="PSI_PsaL"/>
</dbReference>
<evidence type="ECO:0000256" key="8">
    <source>
        <dbReference type="ARBA" id="ARBA00023136"/>
    </source>
</evidence>
<comment type="similarity">
    <text evidence="2">Belongs to the PsaL family.</text>
</comment>
<evidence type="ECO:0000256" key="4">
    <source>
        <dbReference type="ARBA" id="ARBA00022531"/>
    </source>
</evidence>
<protein>
    <recommendedName>
        <fullName evidence="3">Photosystem I reaction center subunit XI</fullName>
    </recommendedName>
    <alternativeName>
        <fullName evidence="9">PSI subunit V</fullName>
    </alternativeName>
    <alternativeName>
        <fullName evidence="10">PSI-L</fullName>
    </alternativeName>
</protein>
<evidence type="ECO:0000256" key="1">
    <source>
        <dbReference type="ARBA" id="ARBA00004636"/>
    </source>
</evidence>
<dbReference type="InterPro" id="IPR022980">
    <property type="entry name" value="PSI_suXI"/>
</dbReference>
<feature type="region of interest" description="Disordered" evidence="11">
    <location>
        <begin position="105"/>
        <end position="124"/>
    </location>
</feature>
<reference evidence="14" key="1">
    <citation type="submission" date="2020-02" db="EMBL/GenBank/DDBJ databases">
        <authorList>
            <person name="Meier V. D."/>
        </authorList>
    </citation>
    <scope>NUCLEOTIDE SEQUENCE</scope>
    <source>
        <strain evidence="14">AVDCRST_MAG81</strain>
    </source>
</reference>
<evidence type="ECO:0000256" key="12">
    <source>
        <dbReference type="SAM" id="Phobius"/>
    </source>
</evidence>
<evidence type="ECO:0000259" key="13">
    <source>
        <dbReference type="Pfam" id="PF02605"/>
    </source>
</evidence>
<comment type="subcellular location">
    <subcellularLocation>
        <location evidence="1">Cellular thylakoid membrane</location>
        <topology evidence="1">Multi-pass membrane protein</topology>
    </subcellularLocation>
</comment>
<keyword evidence="7 12" id="KW-1133">Transmembrane helix</keyword>
<sequence>MIATPRDVTRPAGDPQVADLATPVNQSGLVKAYLNSLPAYRQGLSPATRGLVIGLFHGYWLIGPFAKLGPLRDTDIANLAGLFSTIGLVIIATLSVLVYAASNPPKATETNTTPRPPQELESPAEPRAWGNWAIGFLIGGVAGAVLAYLVLFFVG</sequence>
<proteinExistence type="inferred from homology"/>
<evidence type="ECO:0000256" key="10">
    <source>
        <dbReference type="ARBA" id="ARBA00033437"/>
    </source>
</evidence>
<evidence type="ECO:0000256" key="7">
    <source>
        <dbReference type="ARBA" id="ARBA00022989"/>
    </source>
</evidence>
<evidence type="ECO:0000256" key="5">
    <source>
        <dbReference type="ARBA" id="ARBA00022692"/>
    </source>
</evidence>
<feature type="domain" description="Photosystem I PsaL reaction centre subunit XI" evidence="13">
    <location>
        <begin position="8"/>
        <end position="151"/>
    </location>
</feature>
<keyword evidence="5 12" id="KW-0812">Transmembrane</keyword>
<dbReference type="GO" id="GO:0015979">
    <property type="term" value="P:photosynthesis"/>
    <property type="evidence" value="ECO:0007669"/>
    <property type="project" value="UniProtKB-KW"/>
</dbReference>
<organism evidence="14">
    <name type="scientific">uncultured Synechococcales cyanobacterium</name>
    <dbReference type="NCBI Taxonomy" id="1936017"/>
    <lineage>
        <taxon>Bacteria</taxon>
        <taxon>Bacillati</taxon>
        <taxon>Cyanobacteriota</taxon>
        <taxon>Cyanophyceae</taxon>
        <taxon>Synechococcales</taxon>
        <taxon>environmental samples</taxon>
    </lineage>
</organism>
<name>A0A6J4VCP5_9CYAN</name>
<evidence type="ECO:0000256" key="6">
    <source>
        <dbReference type="ARBA" id="ARBA00022836"/>
    </source>
</evidence>
<accession>A0A6J4VCP5</accession>
<dbReference type="SUPFAM" id="SSF81568">
    <property type="entry name" value="Photosystem I reaction center subunit XI, PsaL"/>
    <property type="match status" value="1"/>
</dbReference>
<dbReference type="InterPro" id="IPR036592">
    <property type="entry name" value="PSI_PsaL_sf"/>
</dbReference>